<keyword evidence="5" id="KW-1185">Reference proteome</keyword>
<dbReference type="AlphaFoldDB" id="A0A9Q1BTH7"/>
<dbReference type="SUPFAM" id="SSF57567">
    <property type="entry name" value="Serine protease inhibitors"/>
    <property type="match status" value="1"/>
</dbReference>
<dbReference type="PANTHER" id="PTHR11339:SF373">
    <property type="entry name" value="VWFD DOMAIN-CONTAINING PROTEIN"/>
    <property type="match status" value="1"/>
</dbReference>
<evidence type="ECO:0000259" key="3">
    <source>
        <dbReference type="PROSITE" id="PS51233"/>
    </source>
</evidence>
<dbReference type="Pfam" id="PF08742">
    <property type="entry name" value="C8"/>
    <property type="match status" value="2"/>
</dbReference>
<dbReference type="PROSITE" id="PS51233">
    <property type="entry name" value="VWFD"/>
    <property type="match status" value="1"/>
</dbReference>
<dbReference type="PANTHER" id="PTHR11339">
    <property type="entry name" value="EXTRACELLULAR MATRIX GLYCOPROTEIN RELATED"/>
    <property type="match status" value="1"/>
</dbReference>
<dbReference type="EMBL" id="JAIZAY010000012">
    <property type="protein sequence ID" value="KAJ8032284.1"/>
    <property type="molecule type" value="Genomic_DNA"/>
</dbReference>
<gene>
    <name evidence="4" type="ORF">HOLleu_25773</name>
</gene>
<sequence length="370" mass="40825">MKCTSSISIVKSTCSCGRHVLTSDFGLVLAFDPTKHSLDVEVSVLYYEALCGMLGSCNNNASDDFMLPSGDMVIIVAKSGADFGNAWATNERLCEEDPGIAMVSSDMEGISEAEAACFLLDSEILYSDCHDLVHPYVYFHACVYDYFVLREESVIHRHISQYDKACNYAGIDIGAEYLAESCPPGMVYDPCGPACPETCSPRFTSIDCSEDCVKTCTCPDGMVLDGVYCVNPRNCGCDASNGVYLSVKADDFIEFGNSWVVAGECRPNQQSVLGIRSYGEVLAQDELRAKDKCFIIADRYDLFETCHDFIDPEEHYHYCVSDYIQNPQYFCESLALYCARCTAAGGPTLQWRSLFPECGTDNFKCKDSNA</sequence>
<keyword evidence="1" id="KW-1015">Disulfide bond</keyword>
<feature type="domain" description="VWFD" evidence="3">
    <location>
        <begin position="1"/>
        <end position="95"/>
    </location>
</feature>
<dbReference type="OrthoDB" id="6132182at2759"/>
<dbReference type="InterPro" id="IPR050780">
    <property type="entry name" value="Mucin_vWF_Thrombospondin_sf"/>
</dbReference>
<dbReference type="InterPro" id="IPR014853">
    <property type="entry name" value="VWF/SSPO/ZAN-like_Cys-rich_dom"/>
</dbReference>
<reference evidence="4" key="1">
    <citation type="submission" date="2021-10" db="EMBL/GenBank/DDBJ databases">
        <title>Tropical sea cucumber genome reveals ecological adaptation and Cuvierian tubules defense mechanism.</title>
        <authorList>
            <person name="Chen T."/>
        </authorList>
    </citation>
    <scope>NUCLEOTIDE SEQUENCE</scope>
    <source>
        <strain evidence="4">Nanhai2018</strain>
        <tissue evidence="4">Muscle</tissue>
    </source>
</reference>
<dbReference type="InterPro" id="IPR001846">
    <property type="entry name" value="VWF_type-D"/>
</dbReference>
<proteinExistence type="predicted"/>
<dbReference type="GO" id="GO:0005615">
    <property type="term" value="C:extracellular space"/>
    <property type="evidence" value="ECO:0007669"/>
    <property type="project" value="TreeGrafter"/>
</dbReference>
<dbReference type="SMART" id="SM00832">
    <property type="entry name" value="C8"/>
    <property type="match status" value="2"/>
</dbReference>
<dbReference type="GO" id="GO:0031012">
    <property type="term" value="C:extracellular matrix"/>
    <property type="evidence" value="ECO:0007669"/>
    <property type="project" value="TreeGrafter"/>
</dbReference>
<dbReference type="Pfam" id="PF00094">
    <property type="entry name" value="VWD"/>
    <property type="match status" value="1"/>
</dbReference>
<dbReference type="Proteomes" id="UP001152320">
    <property type="component" value="Chromosome 12"/>
</dbReference>
<name>A0A9Q1BTH7_HOLLE</name>
<evidence type="ECO:0000256" key="2">
    <source>
        <dbReference type="ARBA" id="ARBA00023180"/>
    </source>
</evidence>
<dbReference type="InterPro" id="IPR036084">
    <property type="entry name" value="Ser_inhib-like_sf"/>
</dbReference>
<dbReference type="CDD" id="cd19941">
    <property type="entry name" value="TIL"/>
    <property type="match status" value="1"/>
</dbReference>
<protein>
    <submittedName>
        <fullName evidence="4">Zonadhesin</fullName>
    </submittedName>
</protein>
<evidence type="ECO:0000256" key="1">
    <source>
        <dbReference type="ARBA" id="ARBA00023157"/>
    </source>
</evidence>
<keyword evidence="2" id="KW-0325">Glycoprotein</keyword>
<evidence type="ECO:0000313" key="4">
    <source>
        <dbReference type="EMBL" id="KAJ8032284.1"/>
    </source>
</evidence>
<dbReference type="Gene3D" id="2.10.25.10">
    <property type="entry name" value="Laminin"/>
    <property type="match status" value="1"/>
</dbReference>
<dbReference type="FunFam" id="2.10.25.10:FF:000055">
    <property type="entry name" value="alpha-tectorin isoform X1"/>
    <property type="match status" value="1"/>
</dbReference>
<dbReference type="InterPro" id="IPR002919">
    <property type="entry name" value="TIL_dom"/>
</dbReference>
<evidence type="ECO:0000313" key="5">
    <source>
        <dbReference type="Proteomes" id="UP001152320"/>
    </source>
</evidence>
<dbReference type="Pfam" id="PF01826">
    <property type="entry name" value="TIL"/>
    <property type="match status" value="1"/>
</dbReference>
<accession>A0A9Q1BTH7</accession>
<comment type="caution">
    <text evidence="4">The sequence shown here is derived from an EMBL/GenBank/DDBJ whole genome shotgun (WGS) entry which is preliminary data.</text>
</comment>
<organism evidence="4 5">
    <name type="scientific">Holothuria leucospilota</name>
    <name type="common">Black long sea cucumber</name>
    <name type="synonym">Mertensiothuria leucospilota</name>
    <dbReference type="NCBI Taxonomy" id="206669"/>
    <lineage>
        <taxon>Eukaryota</taxon>
        <taxon>Metazoa</taxon>
        <taxon>Echinodermata</taxon>
        <taxon>Eleutherozoa</taxon>
        <taxon>Echinozoa</taxon>
        <taxon>Holothuroidea</taxon>
        <taxon>Aspidochirotacea</taxon>
        <taxon>Aspidochirotida</taxon>
        <taxon>Holothuriidae</taxon>
        <taxon>Holothuria</taxon>
    </lineage>
</organism>